<proteinExistence type="inferred from homology"/>
<dbReference type="Proteomes" id="UP000199470">
    <property type="component" value="Unassembled WGS sequence"/>
</dbReference>
<dbReference type="RefSeq" id="WP_093389447.1">
    <property type="nucleotide sequence ID" value="NZ_FOTW01000019.1"/>
</dbReference>
<evidence type="ECO:0000256" key="1">
    <source>
        <dbReference type="ARBA" id="ARBA00008791"/>
    </source>
</evidence>
<dbReference type="CDD" id="cd00293">
    <property type="entry name" value="USP-like"/>
    <property type="match status" value="1"/>
</dbReference>
<gene>
    <name evidence="3" type="ORF">SAMN02982985_03976</name>
</gene>
<dbReference type="InterPro" id="IPR006016">
    <property type="entry name" value="UspA"/>
</dbReference>
<evidence type="ECO:0000259" key="2">
    <source>
        <dbReference type="Pfam" id="PF00582"/>
    </source>
</evidence>
<dbReference type="Gene3D" id="3.40.50.620">
    <property type="entry name" value="HUPs"/>
    <property type="match status" value="1"/>
</dbReference>
<comment type="similarity">
    <text evidence="1">Belongs to the universal stress protein A family.</text>
</comment>
<dbReference type="Pfam" id="PF00582">
    <property type="entry name" value="Usp"/>
    <property type="match status" value="1"/>
</dbReference>
<dbReference type="PRINTS" id="PR01438">
    <property type="entry name" value="UNVRSLSTRESS"/>
</dbReference>
<accession>A0A1I4QLM9</accession>
<dbReference type="STRING" id="758825.SAMN02982985_03976"/>
<dbReference type="InterPro" id="IPR006015">
    <property type="entry name" value="Universal_stress_UspA"/>
</dbReference>
<protein>
    <submittedName>
        <fullName evidence="3">Nucleotide-binding universal stress protein, UspA family</fullName>
    </submittedName>
</protein>
<dbReference type="InterPro" id="IPR014729">
    <property type="entry name" value="Rossmann-like_a/b/a_fold"/>
</dbReference>
<organism evidence="3 4">
    <name type="scientific">Rugamonas rubra</name>
    <dbReference type="NCBI Taxonomy" id="758825"/>
    <lineage>
        <taxon>Bacteria</taxon>
        <taxon>Pseudomonadati</taxon>
        <taxon>Pseudomonadota</taxon>
        <taxon>Betaproteobacteria</taxon>
        <taxon>Burkholderiales</taxon>
        <taxon>Oxalobacteraceae</taxon>
        <taxon>Telluria group</taxon>
        <taxon>Rugamonas</taxon>
    </lineage>
</organism>
<evidence type="ECO:0000313" key="4">
    <source>
        <dbReference type="Proteomes" id="UP000199470"/>
    </source>
</evidence>
<dbReference type="SUPFAM" id="SSF52402">
    <property type="entry name" value="Adenine nucleotide alpha hydrolases-like"/>
    <property type="match status" value="1"/>
</dbReference>
<sequence length="145" mass="15583">MFKKILLPTDGSALSDKATATAIQFAQLNQAQLVAISVIHPFPFSPMADGGAVLDAKTFEREMEQEARRNIAKVAAAAEAAGIAFEGVVTLSFSPYEEIVEAAKQHGCDIIMMASHGRKGLNRLFLGSETQKVLAHTTLPVMVLR</sequence>
<dbReference type="PANTHER" id="PTHR46268">
    <property type="entry name" value="STRESS RESPONSE PROTEIN NHAX"/>
    <property type="match status" value="1"/>
</dbReference>
<name>A0A1I4QLM9_9BURK</name>
<feature type="domain" description="UspA" evidence="2">
    <location>
        <begin position="1"/>
        <end position="145"/>
    </location>
</feature>
<dbReference type="OrthoDB" id="5295044at2"/>
<dbReference type="PANTHER" id="PTHR46268:SF6">
    <property type="entry name" value="UNIVERSAL STRESS PROTEIN UP12"/>
    <property type="match status" value="1"/>
</dbReference>
<keyword evidence="4" id="KW-1185">Reference proteome</keyword>
<evidence type="ECO:0000313" key="3">
    <source>
        <dbReference type="EMBL" id="SFM40620.1"/>
    </source>
</evidence>
<dbReference type="AlphaFoldDB" id="A0A1I4QLM9"/>
<reference evidence="3 4" key="1">
    <citation type="submission" date="2016-10" db="EMBL/GenBank/DDBJ databases">
        <authorList>
            <person name="de Groot N.N."/>
        </authorList>
    </citation>
    <scope>NUCLEOTIDE SEQUENCE [LARGE SCALE GENOMIC DNA]</scope>
    <source>
        <strain evidence="3 4">ATCC 43154</strain>
    </source>
</reference>
<dbReference type="EMBL" id="FOTW01000019">
    <property type="protein sequence ID" value="SFM40620.1"/>
    <property type="molecule type" value="Genomic_DNA"/>
</dbReference>